<evidence type="ECO:0008006" key="4">
    <source>
        <dbReference type="Google" id="ProtNLM"/>
    </source>
</evidence>
<feature type="compositionally biased region" description="Basic and acidic residues" evidence="1">
    <location>
        <begin position="12"/>
        <end position="23"/>
    </location>
</feature>
<feature type="compositionally biased region" description="Basic residues" evidence="1">
    <location>
        <begin position="24"/>
        <end position="35"/>
    </location>
</feature>
<feature type="non-terminal residue" evidence="2">
    <location>
        <position position="1"/>
    </location>
</feature>
<protein>
    <recommendedName>
        <fullName evidence="4">Histone H4</fullName>
    </recommendedName>
</protein>
<comment type="caution">
    <text evidence="2">The sequence shown here is derived from an EMBL/GenBank/DDBJ whole genome shotgun (WGS) entry which is preliminary data.</text>
</comment>
<dbReference type="AlphaFoldDB" id="A0ABD0J9S2"/>
<evidence type="ECO:0000313" key="3">
    <source>
        <dbReference type="Proteomes" id="UP001519460"/>
    </source>
</evidence>
<evidence type="ECO:0000313" key="2">
    <source>
        <dbReference type="EMBL" id="KAK7466592.1"/>
    </source>
</evidence>
<accession>A0ABD0J9S2</accession>
<organism evidence="2 3">
    <name type="scientific">Batillaria attramentaria</name>
    <dbReference type="NCBI Taxonomy" id="370345"/>
    <lineage>
        <taxon>Eukaryota</taxon>
        <taxon>Metazoa</taxon>
        <taxon>Spiralia</taxon>
        <taxon>Lophotrochozoa</taxon>
        <taxon>Mollusca</taxon>
        <taxon>Gastropoda</taxon>
        <taxon>Caenogastropoda</taxon>
        <taxon>Sorbeoconcha</taxon>
        <taxon>Cerithioidea</taxon>
        <taxon>Batillariidae</taxon>
        <taxon>Batillaria</taxon>
    </lineage>
</organism>
<sequence>VISPQPRNGRAAKADRLHPETDGRKRKKNRARKVGRRELQRIIQYIEMDTFKKLQALTAS</sequence>
<dbReference type="Proteomes" id="UP001519460">
    <property type="component" value="Unassembled WGS sequence"/>
</dbReference>
<dbReference type="EMBL" id="JACVVK020000554">
    <property type="protein sequence ID" value="KAK7466592.1"/>
    <property type="molecule type" value="Genomic_DNA"/>
</dbReference>
<keyword evidence="3" id="KW-1185">Reference proteome</keyword>
<proteinExistence type="predicted"/>
<evidence type="ECO:0000256" key="1">
    <source>
        <dbReference type="SAM" id="MobiDB-lite"/>
    </source>
</evidence>
<name>A0ABD0J9S2_9CAEN</name>
<reference evidence="2 3" key="1">
    <citation type="journal article" date="2023" name="Sci. Data">
        <title>Genome assembly of the Korean intertidal mud-creeper Batillaria attramentaria.</title>
        <authorList>
            <person name="Patra A.K."/>
            <person name="Ho P.T."/>
            <person name="Jun S."/>
            <person name="Lee S.J."/>
            <person name="Kim Y."/>
            <person name="Won Y.J."/>
        </authorList>
    </citation>
    <scope>NUCLEOTIDE SEQUENCE [LARGE SCALE GENOMIC DNA]</scope>
    <source>
        <strain evidence="2">Wonlab-2016</strain>
    </source>
</reference>
<gene>
    <name evidence="2" type="ORF">BaRGS_00037315</name>
</gene>
<feature type="region of interest" description="Disordered" evidence="1">
    <location>
        <begin position="1"/>
        <end position="35"/>
    </location>
</feature>